<accession>A0A1R2ARW2</accession>
<keyword evidence="12" id="KW-1185">Reference proteome</keyword>
<dbReference type="GO" id="GO:0005789">
    <property type="term" value="C:endoplasmic reticulum membrane"/>
    <property type="evidence" value="ECO:0007669"/>
    <property type="project" value="UniProtKB-SubCell"/>
</dbReference>
<dbReference type="InterPro" id="IPR016135">
    <property type="entry name" value="UBQ-conjugating_enzyme/RWD"/>
</dbReference>
<evidence type="ECO:0000256" key="10">
    <source>
        <dbReference type="RuleBase" id="RU363110"/>
    </source>
</evidence>
<gene>
    <name evidence="11" type="ORF">SteCoe_35621</name>
</gene>
<feature type="transmembrane region" description="Helical" evidence="10">
    <location>
        <begin position="573"/>
        <end position="597"/>
    </location>
</feature>
<evidence type="ECO:0000256" key="4">
    <source>
        <dbReference type="ARBA" id="ARBA00022676"/>
    </source>
</evidence>
<evidence type="ECO:0000256" key="6">
    <source>
        <dbReference type="ARBA" id="ARBA00022692"/>
    </source>
</evidence>
<dbReference type="Pfam" id="PF03155">
    <property type="entry name" value="Alg6_Alg8"/>
    <property type="match status" value="1"/>
</dbReference>
<feature type="transmembrane region" description="Helical" evidence="10">
    <location>
        <begin position="228"/>
        <end position="251"/>
    </location>
</feature>
<evidence type="ECO:0000256" key="5">
    <source>
        <dbReference type="ARBA" id="ARBA00022679"/>
    </source>
</evidence>
<evidence type="ECO:0000313" key="12">
    <source>
        <dbReference type="Proteomes" id="UP000187209"/>
    </source>
</evidence>
<keyword evidence="4 10" id="KW-0328">Glycosyltransferase</keyword>
<feature type="transmembrane region" description="Helical" evidence="10">
    <location>
        <begin position="319"/>
        <end position="337"/>
    </location>
</feature>
<keyword evidence="7 10" id="KW-0256">Endoplasmic reticulum</keyword>
<dbReference type="GO" id="GO:0042281">
    <property type="term" value="F:dolichyl pyrophosphate Man9GlcNAc2 alpha-1,3-glucosyltransferase activity"/>
    <property type="evidence" value="ECO:0007669"/>
    <property type="project" value="TreeGrafter"/>
</dbReference>
<organism evidence="11 12">
    <name type="scientific">Stentor coeruleus</name>
    <dbReference type="NCBI Taxonomy" id="5963"/>
    <lineage>
        <taxon>Eukaryota</taxon>
        <taxon>Sar</taxon>
        <taxon>Alveolata</taxon>
        <taxon>Ciliophora</taxon>
        <taxon>Postciliodesmatophora</taxon>
        <taxon>Heterotrichea</taxon>
        <taxon>Heterotrichida</taxon>
        <taxon>Stentoridae</taxon>
        <taxon>Stentor</taxon>
    </lineage>
</organism>
<dbReference type="UniPathway" id="UPA00378"/>
<evidence type="ECO:0000256" key="9">
    <source>
        <dbReference type="ARBA" id="ARBA00023136"/>
    </source>
</evidence>
<dbReference type="AlphaFoldDB" id="A0A1R2ARW2"/>
<comment type="similarity">
    <text evidence="3 10">Belongs to the ALG6/ALG8 glucosyltransferase family.</text>
</comment>
<comment type="pathway">
    <text evidence="2 10">Protein modification; protein glycosylation.</text>
</comment>
<feature type="transmembrane region" description="Helical" evidence="10">
    <location>
        <begin position="287"/>
        <end position="313"/>
    </location>
</feature>
<keyword evidence="9 10" id="KW-0472">Membrane</keyword>
<dbReference type="PANTHER" id="PTHR12413">
    <property type="entry name" value="DOLICHYL GLYCOSYLTRANSFERASE"/>
    <property type="match status" value="1"/>
</dbReference>
<evidence type="ECO:0000256" key="3">
    <source>
        <dbReference type="ARBA" id="ARBA00008715"/>
    </source>
</evidence>
<dbReference type="InterPro" id="IPR004856">
    <property type="entry name" value="Glyco_trans_ALG6/ALG8"/>
</dbReference>
<sequence length="619" mass="71623">METICKTRLAKEKEILKRMESKNTKITLSHDDRSVEVIFSIFSTNITYYINLPERYPFLPPMITVNIPSTITSLYSESSDLLPLIIEDTWTPSINLQTLIENIALFNTKSLSQNKASQIGGLSLWSIVLISIIFRVAMYSQSYSGHYTPPLYGDYEAQRHWMELTYNFPAEMWYKDTIETDPGYWKLDYPPLTAWHSYFCGLISAVYEPESMELDKSRGYYTESHLMFMRTTVLISEIIVYIPAVIVFFTVFNMSFQQKIRNMGLLLFLMSPPLILIDYGHFQYNNLMLGFALVSTLMTVYGYYSAAAIFLALGINFKIMSLYYILPLGILWVVVAWDQGLRERYRLGGNLKYIVQSFVTMSGIIAAAGSGLIVFIVLWTPWLSIEDIPLVLSRIFPFNRGVFEDKVGTFWCVTSVIIKYKQYLSIPAMSLLTALSTLIASSPFLYFTIIKRRLKNSIFYGLAGVSLSFFLFSYHVHEKTILVPLLPISLITIFNSPHIFQLITVISTFSLYPLLVLDHLRMPYFIFQGLFLYLSSQHIRNLENWTEKRNFLFWYIGLALIHCLEVFDPPSTYPYLFDLIIASYSFAGFVYVWVFLFKEHKNLSDLSSILNKINKDKTR</sequence>
<dbReference type="EMBL" id="MPUH01001533">
    <property type="protein sequence ID" value="OMJ67264.1"/>
    <property type="molecule type" value="Genomic_DNA"/>
</dbReference>
<proteinExistence type="inferred from homology"/>
<feature type="transmembrane region" description="Helical" evidence="10">
    <location>
        <begin position="358"/>
        <end position="382"/>
    </location>
</feature>
<evidence type="ECO:0000256" key="2">
    <source>
        <dbReference type="ARBA" id="ARBA00004922"/>
    </source>
</evidence>
<name>A0A1R2ARW2_9CILI</name>
<feature type="transmembrane region" description="Helical" evidence="10">
    <location>
        <begin position="458"/>
        <end position="477"/>
    </location>
</feature>
<feature type="transmembrane region" description="Helical" evidence="10">
    <location>
        <begin position="550"/>
        <end position="567"/>
    </location>
</feature>
<keyword evidence="5 10" id="KW-0808">Transferase</keyword>
<feature type="transmembrane region" description="Helical" evidence="10">
    <location>
        <begin position="119"/>
        <end position="138"/>
    </location>
</feature>
<feature type="transmembrane region" description="Helical" evidence="10">
    <location>
        <begin position="424"/>
        <end position="446"/>
    </location>
</feature>
<dbReference type="Proteomes" id="UP000187209">
    <property type="component" value="Unassembled WGS sequence"/>
</dbReference>
<dbReference type="PANTHER" id="PTHR12413:SF1">
    <property type="entry name" value="DOLICHYL PYROPHOSPHATE MAN9GLCNAC2 ALPHA-1,3-GLUCOSYLTRANSFERASE"/>
    <property type="match status" value="1"/>
</dbReference>
<dbReference type="CDD" id="cd00195">
    <property type="entry name" value="UBCc_UEV"/>
    <property type="match status" value="1"/>
</dbReference>
<dbReference type="EC" id="2.4.1.-" evidence="10"/>
<evidence type="ECO:0000313" key="11">
    <source>
        <dbReference type="EMBL" id="OMJ67264.1"/>
    </source>
</evidence>
<comment type="subcellular location">
    <subcellularLocation>
        <location evidence="1 10">Endoplasmic reticulum membrane</location>
        <topology evidence="1 10">Multi-pass membrane protein</topology>
    </subcellularLocation>
</comment>
<evidence type="ECO:0000256" key="8">
    <source>
        <dbReference type="ARBA" id="ARBA00022989"/>
    </source>
</evidence>
<evidence type="ECO:0000256" key="1">
    <source>
        <dbReference type="ARBA" id="ARBA00004477"/>
    </source>
</evidence>
<reference evidence="11 12" key="1">
    <citation type="submission" date="2016-11" db="EMBL/GenBank/DDBJ databases">
        <title>The macronuclear genome of Stentor coeruleus: a giant cell with tiny introns.</title>
        <authorList>
            <person name="Slabodnick M."/>
            <person name="Ruby J.G."/>
            <person name="Reiff S.B."/>
            <person name="Swart E.C."/>
            <person name="Gosai S."/>
            <person name="Prabakaran S."/>
            <person name="Witkowska E."/>
            <person name="Larue G.E."/>
            <person name="Fisher S."/>
            <person name="Freeman R.M."/>
            <person name="Gunawardena J."/>
            <person name="Chu W."/>
            <person name="Stover N.A."/>
            <person name="Gregory B.D."/>
            <person name="Nowacki M."/>
            <person name="Derisi J."/>
            <person name="Roy S.W."/>
            <person name="Marshall W.F."/>
            <person name="Sood P."/>
        </authorList>
    </citation>
    <scope>NUCLEOTIDE SEQUENCE [LARGE SCALE GENOMIC DNA]</scope>
    <source>
        <strain evidence="11">WM001</strain>
    </source>
</reference>
<protein>
    <recommendedName>
        <fullName evidence="10">Alpha-1,3-glucosyltransferase</fullName>
        <ecNumber evidence="10">2.4.1.-</ecNumber>
    </recommendedName>
</protein>
<keyword evidence="8 10" id="KW-1133">Transmembrane helix</keyword>
<feature type="transmembrane region" description="Helical" evidence="10">
    <location>
        <begin position="497"/>
        <end position="517"/>
    </location>
</feature>
<evidence type="ECO:0000256" key="7">
    <source>
        <dbReference type="ARBA" id="ARBA00022824"/>
    </source>
</evidence>
<dbReference type="SUPFAM" id="SSF54495">
    <property type="entry name" value="UBC-like"/>
    <property type="match status" value="1"/>
</dbReference>
<comment type="caution">
    <text evidence="11">The sequence shown here is derived from an EMBL/GenBank/DDBJ whole genome shotgun (WGS) entry which is preliminary data.</text>
</comment>
<dbReference type="OrthoDB" id="312699at2759"/>
<keyword evidence="6 10" id="KW-0812">Transmembrane</keyword>